<protein>
    <submittedName>
        <fullName evidence="2">Uncharacterized protein</fullName>
    </submittedName>
</protein>
<dbReference type="Proteomes" id="UP001432000">
    <property type="component" value="Chromosome"/>
</dbReference>
<name>A0ABZ2PDB0_9NOCA</name>
<keyword evidence="1" id="KW-0812">Transmembrane</keyword>
<keyword evidence="1" id="KW-0472">Membrane</keyword>
<organism evidence="2 3">
    <name type="scientific">Rhodococcus sovatensis</name>
    <dbReference type="NCBI Taxonomy" id="1805840"/>
    <lineage>
        <taxon>Bacteria</taxon>
        <taxon>Bacillati</taxon>
        <taxon>Actinomycetota</taxon>
        <taxon>Actinomycetes</taxon>
        <taxon>Mycobacteriales</taxon>
        <taxon>Nocardiaceae</taxon>
        <taxon>Rhodococcus</taxon>
    </lineage>
</organism>
<keyword evidence="1" id="KW-1133">Transmembrane helix</keyword>
<dbReference type="RefSeq" id="WP_338886347.1">
    <property type="nucleotide sequence ID" value="NZ_CP147846.1"/>
</dbReference>
<evidence type="ECO:0000256" key="1">
    <source>
        <dbReference type="SAM" id="Phobius"/>
    </source>
</evidence>
<dbReference type="EMBL" id="CP147846">
    <property type="protein sequence ID" value="WXG66909.1"/>
    <property type="molecule type" value="Genomic_DNA"/>
</dbReference>
<accession>A0ABZ2PDB0</accession>
<keyword evidence="3" id="KW-1185">Reference proteome</keyword>
<evidence type="ECO:0000313" key="3">
    <source>
        <dbReference type="Proteomes" id="UP001432000"/>
    </source>
</evidence>
<proteinExistence type="predicted"/>
<reference evidence="2 3" key="1">
    <citation type="submission" date="2024-03" db="EMBL/GenBank/DDBJ databases">
        <title>Natural products discovery in diverse microorganisms through a two-stage MS feature dereplication strategy.</title>
        <authorList>
            <person name="Zhang R."/>
        </authorList>
    </citation>
    <scope>NUCLEOTIDE SEQUENCE [LARGE SCALE GENOMIC DNA]</scope>
    <source>
        <strain evidence="2 3">18930</strain>
    </source>
</reference>
<sequence length="46" mass="5118">MRWMTHGKWGCVVATGLPLAAVLLMYYGCDGAHRISLIVLNEIPYP</sequence>
<gene>
    <name evidence="2" type="ORF">WDS16_16725</name>
</gene>
<feature type="transmembrane region" description="Helical" evidence="1">
    <location>
        <begin position="6"/>
        <end position="27"/>
    </location>
</feature>
<evidence type="ECO:0000313" key="2">
    <source>
        <dbReference type="EMBL" id="WXG66909.1"/>
    </source>
</evidence>